<gene>
    <name evidence="1" type="ORF">SAMN05421835_103212</name>
</gene>
<evidence type="ECO:0000313" key="1">
    <source>
        <dbReference type="EMBL" id="SFJ14552.1"/>
    </source>
</evidence>
<dbReference type="STRING" id="115433.SAMN05421835_103212"/>
<accession>A0A1I3NZP3</accession>
<protein>
    <submittedName>
        <fullName evidence="1">Uncharacterized protein</fullName>
    </submittedName>
</protein>
<dbReference type="EMBL" id="FORP01000003">
    <property type="protein sequence ID" value="SFJ14552.1"/>
    <property type="molecule type" value="Genomic_DNA"/>
</dbReference>
<name>A0A1I3NZP3_9PSEU</name>
<dbReference type="RefSeq" id="WP_091505038.1">
    <property type="nucleotide sequence ID" value="NZ_CBDQZW010000010.1"/>
</dbReference>
<keyword evidence="2" id="KW-1185">Reference proteome</keyword>
<proteinExistence type="predicted"/>
<dbReference type="AlphaFoldDB" id="A0A1I3NZP3"/>
<evidence type="ECO:0000313" key="2">
    <source>
        <dbReference type="Proteomes" id="UP000199025"/>
    </source>
</evidence>
<organism evidence="1 2">
    <name type="scientific">Amycolatopsis sacchari</name>
    <dbReference type="NCBI Taxonomy" id="115433"/>
    <lineage>
        <taxon>Bacteria</taxon>
        <taxon>Bacillati</taxon>
        <taxon>Actinomycetota</taxon>
        <taxon>Actinomycetes</taxon>
        <taxon>Pseudonocardiales</taxon>
        <taxon>Pseudonocardiaceae</taxon>
        <taxon>Amycolatopsis</taxon>
    </lineage>
</organism>
<dbReference type="OrthoDB" id="3624003at2"/>
<sequence>MTFDASAVAGLVVVVPLLVWALWAVLGPVVFRLVVLPAFARERGWRARGRFTGYEAEDELPGDGSQDWETPLPGMLCEFVGTHAGRPVHGVEVSVTYWLRRLPGQVPRRRVRYYSVVTMAVSDQPFSGFNAERRGRVLNGDPMAFYPDFVEWARNRKLLDTGDVVQSDAGMRSVSWFGHLSRRRLVRALDKLAEAAA</sequence>
<dbReference type="Proteomes" id="UP000199025">
    <property type="component" value="Unassembled WGS sequence"/>
</dbReference>
<reference evidence="1 2" key="1">
    <citation type="submission" date="2016-10" db="EMBL/GenBank/DDBJ databases">
        <authorList>
            <person name="de Groot N.N."/>
        </authorList>
    </citation>
    <scope>NUCLEOTIDE SEQUENCE [LARGE SCALE GENOMIC DNA]</scope>
    <source>
        <strain evidence="1 2">DSM 44468</strain>
    </source>
</reference>